<proteinExistence type="inferred from homology"/>
<keyword evidence="14" id="KW-1185">Reference proteome</keyword>
<feature type="region of interest" description="Disordered" evidence="11">
    <location>
        <begin position="403"/>
        <end position="424"/>
    </location>
</feature>
<dbReference type="InterPro" id="IPR014883">
    <property type="entry name" value="VRR_NUC"/>
</dbReference>
<dbReference type="RefSeq" id="WP_260904197.1">
    <property type="nucleotide sequence ID" value="NZ_JAOCZP010000004.1"/>
</dbReference>
<evidence type="ECO:0000256" key="3">
    <source>
        <dbReference type="ARBA" id="ARBA00001946"/>
    </source>
</evidence>
<evidence type="ECO:0000256" key="2">
    <source>
        <dbReference type="ARBA" id="ARBA00001936"/>
    </source>
</evidence>
<comment type="cofactor">
    <cofactor evidence="2">
        <name>Mn(2+)</name>
        <dbReference type="ChEBI" id="CHEBI:29035"/>
    </cofactor>
</comment>
<dbReference type="EMBL" id="JAOCZP010000004">
    <property type="protein sequence ID" value="MCT7376351.1"/>
    <property type="molecule type" value="Genomic_DNA"/>
</dbReference>
<evidence type="ECO:0000259" key="12">
    <source>
        <dbReference type="Pfam" id="PF08774"/>
    </source>
</evidence>
<dbReference type="PANTHER" id="PTHR15749">
    <property type="entry name" value="FANCONI-ASSOCIATED NUCLEASE 1"/>
    <property type="match status" value="1"/>
</dbReference>
<dbReference type="Gene3D" id="3.40.1350.10">
    <property type="match status" value="1"/>
</dbReference>
<dbReference type="Pfam" id="PF08774">
    <property type="entry name" value="VRR_NUC"/>
    <property type="match status" value="1"/>
</dbReference>
<gene>
    <name evidence="13" type="ORF">N5A92_15035</name>
</gene>
<keyword evidence="10" id="KW-0464">Manganese</keyword>
<feature type="domain" description="VRR-NUC" evidence="12">
    <location>
        <begin position="303"/>
        <end position="390"/>
    </location>
</feature>
<comment type="catalytic activity">
    <reaction evidence="1">
        <text>Hydrolytically removes 5'-nucleotides successively from the 3'-hydroxy termini of 3'-hydroxy-terminated oligonucleotides.</text>
        <dbReference type="EC" id="3.1.4.1"/>
    </reaction>
</comment>
<keyword evidence="7" id="KW-0479">Metal-binding</keyword>
<evidence type="ECO:0000256" key="7">
    <source>
        <dbReference type="ARBA" id="ARBA00022723"/>
    </source>
</evidence>
<dbReference type="InterPro" id="IPR033315">
    <property type="entry name" value="Fan1-like"/>
</dbReference>
<evidence type="ECO:0000256" key="4">
    <source>
        <dbReference type="ARBA" id="ARBA00005533"/>
    </source>
</evidence>
<dbReference type="InterPro" id="IPR011856">
    <property type="entry name" value="tRNA_endonuc-like_dom_sf"/>
</dbReference>
<evidence type="ECO:0000256" key="5">
    <source>
        <dbReference type="ARBA" id="ARBA00012029"/>
    </source>
</evidence>
<evidence type="ECO:0000256" key="8">
    <source>
        <dbReference type="ARBA" id="ARBA00022801"/>
    </source>
</evidence>
<name>A0ABT2LPV4_9HYPH</name>
<comment type="caution">
    <text evidence="13">The sequence shown here is derived from an EMBL/GenBank/DDBJ whole genome shotgun (WGS) entry which is preliminary data.</text>
</comment>
<evidence type="ECO:0000256" key="9">
    <source>
        <dbReference type="ARBA" id="ARBA00022842"/>
    </source>
</evidence>
<evidence type="ECO:0000256" key="1">
    <source>
        <dbReference type="ARBA" id="ARBA00000983"/>
    </source>
</evidence>
<keyword evidence="9" id="KW-0460">Magnesium</keyword>
<keyword evidence="8" id="KW-0378">Hydrolase</keyword>
<reference evidence="13 14" key="1">
    <citation type="submission" date="2022-09" db="EMBL/GenBank/DDBJ databases">
        <title>Chelativorans salina sp. nov., a novel slightly halophilic bacterium isolated from a saline lake sediment enrichment.</title>
        <authorList>
            <person name="Gao L."/>
            <person name="Fang B.-Z."/>
            <person name="Li W.-J."/>
        </authorList>
    </citation>
    <scope>NUCLEOTIDE SEQUENCE [LARGE SCALE GENOMIC DNA]</scope>
    <source>
        <strain evidence="13 14">EGI FJ00035</strain>
    </source>
</reference>
<evidence type="ECO:0000256" key="6">
    <source>
        <dbReference type="ARBA" id="ARBA00022722"/>
    </source>
</evidence>
<dbReference type="Proteomes" id="UP001320831">
    <property type="component" value="Unassembled WGS sequence"/>
</dbReference>
<organism evidence="13 14">
    <name type="scientific">Chelativorans salis</name>
    <dbReference type="NCBI Taxonomy" id="2978478"/>
    <lineage>
        <taxon>Bacteria</taxon>
        <taxon>Pseudomonadati</taxon>
        <taxon>Pseudomonadota</taxon>
        <taxon>Alphaproteobacteria</taxon>
        <taxon>Hyphomicrobiales</taxon>
        <taxon>Phyllobacteriaceae</taxon>
        <taxon>Chelativorans</taxon>
    </lineage>
</organism>
<comment type="similarity">
    <text evidence="4">Belongs to the FAN1 family.</text>
</comment>
<sequence length="424" mass="48650">MSKASGCSHANIACLNQHELIRKYRCADCDAVMMCACDELFGRRFLAHQLGEGAELDTQERLPVTHGFQTGVCNGCRGLPLEPAPGAAIYGRTSKIKRFYWRELFFRETERFSDWENANPEASAEEAKAARKRIEREVLDEIKALHQATPLYDMREPSQGEVLARCNVEMEPFYPTFALSPEKGAVVMLDGDIVSPEAFVIRQYVTQGWVAMPLESVPLHALFSVLTWLLVEDPTDPRSRMAGFGSRTAFEAGIPSEQIWMHLPEDFGTKGYGRRRKEAIDEHFDFLKPDGRADRARLLELFDYWRAPSERLRQYLWAHRDADVERARKLIEILPAETILMILRYLIDDYWGRYLGWPDLLLWCGDDFLFIEVKSSSDRLSDDQMRWIADNHEQLKLPFRLAKLHRPSRQGGRSGKSAEDAASD</sequence>
<evidence type="ECO:0000313" key="13">
    <source>
        <dbReference type="EMBL" id="MCT7376351.1"/>
    </source>
</evidence>
<evidence type="ECO:0000256" key="10">
    <source>
        <dbReference type="ARBA" id="ARBA00023211"/>
    </source>
</evidence>
<dbReference type="EC" id="3.1.4.1" evidence="5"/>
<evidence type="ECO:0000313" key="14">
    <source>
        <dbReference type="Proteomes" id="UP001320831"/>
    </source>
</evidence>
<protein>
    <recommendedName>
        <fullName evidence="5">phosphodiesterase I</fullName>
        <ecNumber evidence="5">3.1.4.1</ecNumber>
    </recommendedName>
</protein>
<accession>A0ABT2LPV4</accession>
<evidence type="ECO:0000256" key="11">
    <source>
        <dbReference type="SAM" id="MobiDB-lite"/>
    </source>
</evidence>
<comment type="cofactor">
    <cofactor evidence="3">
        <name>Mg(2+)</name>
        <dbReference type="ChEBI" id="CHEBI:18420"/>
    </cofactor>
</comment>
<keyword evidence="6" id="KW-0540">Nuclease</keyword>
<dbReference type="PANTHER" id="PTHR15749:SF4">
    <property type="entry name" value="FANCONI-ASSOCIATED NUCLEASE 1"/>
    <property type="match status" value="1"/>
</dbReference>